<dbReference type="Proteomes" id="UP000015105">
    <property type="component" value="Chromosome 3D"/>
</dbReference>
<dbReference type="Gramene" id="AET3Gv20858100.7">
    <property type="protein sequence ID" value="AET3Gv20858100.7"/>
    <property type="gene ID" value="AET3Gv20858100"/>
</dbReference>
<proteinExistence type="predicted"/>
<accession>A0A453G1S8</accession>
<keyword evidence="2" id="KW-1185">Reference proteome</keyword>
<reference evidence="1" key="4">
    <citation type="submission" date="2019-03" db="UniProtKB">
        <authorList>
            <consortium name="EnsemblPlants"/>
        </authorList>
    </citation>
    <scope>IDENTIFICATION</scope>
</reference>
<sequence length="49" mass="5036">MVVLRCGFATSGQPTVCGMCGPAPGGEMLVVLDLGRWRHVLGTYAASLG</sequence>
<dbReference type="EnsemblPlants" id="AET3Gv20858100.7">
    <property type="protein sequence ID" value="AET3Gv20858100.7"/>
    <property type="gene ID" value="AET3Gv20858100"/>
</dbReference>
<dbReference type="AlphaFoldDB" id="A0A453G1S8"/>
<reference evidence="1" key="3">
    <citation type="journal article" date="2017" name="Nature">
        <title>Genome sequence of the progenitor of the wheat D genome Aegilops tauschii.</title>
        <authorList>
            <person name="Luo M.C."/>
            <person name="Gu Y.Q."/>
            <person name="Puiu D."/>
            <person name="Wang H."/>
            <person name="Twardziok S.O."/>
            <person name="Deal K.R."/>
            <person name="Huo N."/>
            <person name="Zhu T."/>
            <person name="Wang L."/>
            <person name="Wang Y."/>
            <person name="McGuire P.E."/>
            <person name="Liu S."/>
            <person name="Long H."/>
            <person name="Ramasamy R.K."/>
            <person name="Rodriguez J.C."/>
            <person name="Van S.L."/>
            <person name="Yuan L."/>
            <person name="Wang Z."/>
            <person name="Xia Z."/>
            <person name="Xiao L."/>
            <person name="Anderson O.D."/>
            <person name="Ouyang S."/>
            <person name="Liang Y."/>
            <person name="Zimin A.V."/>
            <person name="Pertea G."/>
            <person name="Qi P."/>
            <person name="Bennetzen J.L."/>
            <person name="Dai X."/>
            <person name="Dawson M.W."/>
            <person name="Muller H.G."/>
            <person name="Kugler K."/>
            <person name="Rivarola-Duarte L."/>
            <person name="Spannagl M."/>
            <person name="Mayer K.F.X."/>
            <person name="Lu F.H."/>
            <person name="Bevan M.W."/>
            <person name="Leroy P."/>
            <person name="Li P."/>
            <person name="You F.M."/>
            <person name="Sun Q."/>
            <person name="Liu Z."/>
            <person name="Lyons E."/>
            <person name="Wicker T."/>
            <person name="Salzberg S.L."/>
            <person name="Devos K.M."/>
            <person name="Dvorak J."/>
        </authorList>
    </citation>
    <scope>NUCLEOTIDE SEQUENCE [LARGE SCALE GENOMIC DNA]</scope>
    <source>
        <strain evidence="1">cv. AL8/78</strain>
    </source>
</reference>
<reference evidence="2" key="2">
    <citation type="journal article" date="2017" name="Nat. Plants">
        <title>The Aegilops tauschii genome reveals multiple impacts of transposons.</title>
        <authorList>
            <person name="Zhao G."/>
            <person name="Zou C."/>
            <person name="Li K."/>
            <person name="Wang K."/>
            <person name="Li T."/>
            <person name="Gao L."/>
            <person name="Zhang X."/>
            <person name="Wang H."/>
            <person name="Yang Z."/>
            <person name="Liu X."/>
            <person name="Jiang W."/>
            <person name="Mao L."/>
            <person name="Kong X."/>
            <person name="Jiao Y."/>
            <person name="Jia J."/>
        </authorList>
    </citation>
    <scope>NUCLEOTIDE SEQUENCE [LARGE SCALE GENOMIC DNA]</scope>
    <source>
        <strain evidence="2">cv. AL8/78</strain>
    </source>
</reference>
<protein>
    <submittedName>
        <fullName evidence="1">Uncharacterized protein</fullName>
    </submittedName>
</protein>
<reference evidence="2" key="1">
    <citation type="journal article" date="2014" name="Science">
        <title>Ancient hybridizations among the ancestral genomes of bread wheat.</title>
        <authorList>
            <consortium name="International Wheat Genome Sequencing Consortium,"/>
            <person name="Marcussen T."/>
            <person name="Sandve S.R."/>
            <person name="Heier L."/>
            <person name="Spannagl M."/>
            <person name="Pfeifer M."/>
            <person name="Jakobsen K.S."/>
            <person name="Wulff B.B."/>
            <person name="Steuernagel B."/>
            <person name="Mayer K.F."/>
            <person name="Olsen O.A."/>
        </authorList>
    </citation>
    <scope>NUCLEOTIDE SEQUENCE [LARGE SCALE GENOMIC DNA]</scope>
    <source>
        <strain evidence="2">cv. AL8/78</strain>
    </source>
</reference>
<evidence type="ECO:0000313" key="1">
    <source>
        <dbReference type="EnsemblPlants" id="AET3Gv20858100.7"/>
    </source>
</evidence>
<organism evidence="1 2">
    <name type="scientific">Aegilops tauschii subsp. strangulata</name>
    <name type="common">Goatgrass</name>
    <dbReference type="NCBI Taxonomy" id="200361"/>
    <lineage>
        <taxon>Eukaryota</taxon>
        <taxon>Viridiplantae</taxon>
        <taxon>Streptophyta</taxon>
        <taxon>Embryophyta</taxon>
        <taxon>Tracheophyta</taxon>
        <taxon>Spermatophyta</taxon>
        <taxon>Magnoliopsida</taxon>
        <taxon>Liliopsida</taxon>
        <taxon>Poales</taxon>
        <taxon>Poaceae</taxon>
        <taxon>BOP clade</taxon>
        <taxon>Pooideae</taxon>
        <taxon>Triticodae</taxon>
        <taxon>Triticeae</taxon>
        <taxon>Triticinae</taxon>
        <taxon>Aegilops</taxon>
    </lineage>
</organism>
<name>A0A453G1S8_AEGTS</name>
<reference evidence="1" key="5">
    <citation type="journal article" date="2021" name="G3 (Bethesda)">
        <title>Aegilops tauschii genome assembly Aet v5.0 features greater sequence contiguity and improved annotation.</title>
        <authorList>
            <person name="Wang L."/>
            <person name="Zhu T."/>
            <person name="Rodriguez J.C."/>
            <person name="Deal K.R."/>
            <person name="Dubcovsky J."/>
            <person name="McGuire P.E."/>
            <person name="Lux T."/>
            <person name="Spannagl M."/>
            <person name="Mayer K.F.X."/>
            <person name="Baldrich P."/>
            <person name="Meyers B.C."/>
            <person name="Huo N."/>
            <person name="Gu Y.Q."/>
            <person name="Zhou H."/>
            <person name="Devos K.M."/>
            <person name="Bennetzen J.L."/>
            <person name="Unver T."/>
            <person name="Budak H."/>
            <person name="Gulick P.J."/>
            <person name="Galiba G."/>
            <person name="Kalapos B."/>
            <person name="Nelson D.R."/>
            <person name="Li P."/>
            <person name="You F.M."/>
            <person name="Luo M.C."/>
            <person name="Dvorak J."/>
        </authorList>
    </citation>
    <scope>NUCLEOTIDE SEQUENCE [LARGE SCALE GENOMIC DNA]</scope>
    <source>
        <strain evidence="1">cv. AL8/78</strain>
    </source>
</reference>
<evidence type="ECO:0000313" key="2">
    <source>
        <dbReference type="Proteomes" id="UP000015105"/>
    </source>
</evidence>